<dbReference type="InterPro" id="IPR004148">
    <property type="entry name" value="BAR_dom"/>
</dbReference>
<comment type="caution">
    <text evidence="2">The sequence shown here is derived from an EMBL/GenBank/DDBJ whole genome shotgun (WGS) entry which is preliminary data.</text>
</comment>
<reference evidence="2" key="1">
    <citation type="journal article" date="2023" name="Mol. Biol. Evol.">
        <title>Third-Generation Sequencing Reveals the Adaptive Role of the Epigenome in Three Deep-Sea Polychaetes.</title>
        <authorList>
            <person name="Perez M."/>
            <person name="Aroh O."/>
            <person name="Sun Y."/>
            <person name="Lan Y."/>
            <person name="Juniper S.K."/>
            <person name="Young C.R."/>
            <person name="Angers B."/>
            <person name="Qian P.Y."/>
        </authorList>
    </citation>
    <scope>NUCLEOTIDE SEQUENCE</scope>
    <source>
        <strain evidence="2">R07B-5</strain>
    </source>
</reference>
<dbReference type="Pfam" id="PF03114">
    <property type="entry name" value="BAR"/>
    <property type="match status" value="1"/>
</dbReference>
<keyword evidence="3" id="KW-1185">Reference proteome</keyword>
<dbReference type="GO" id="GO:0005737">
    <property type="term" value="C:cytoplasm"/>
    <property type="evidence" value="ECO:0007669"/>
    <property type="project" value="InterPro"/>
</dbReference>
<dbReference type="SUPFAM" id="SSF103657">
    <property type="entry name" value="BAR/IMD domain-like"/>
    <property type="match status" value="1"/>
</dbReference>
<evidence type="ECO:0000313" key="2">
    <source>
        <dbReference type="EMBL" id="KAK2189117.1"/>
    </source>
</evidence>
<dbReference type="AlphaFoldDB" id="A0AAD9UH87"/>
<protein>
    <recommendedName>
        <fullName evidence="1">BAR domain-containing protein</fullName>
    </recommendedName>
</protein>
<dbReference type="Gene3D" id="1.20.1270.60">
    <property type="entry name" value="Arfaptin homology (AH) domain/BAR domain"/>
    <property type="match status" value="1"/>
</dbReference>
<evidence type="ECO:0000313" key="3">
    <source>
        <dbReference type="Proteomes" id="UP001209878"/>
    </source>
</evidence>
<sequence length="114" mass="12951">MDGLNLKKFASDAGTLFTRAKQYTEEKFGHADKTELDAHFENLLQRADNTRQWTESILSQTESVLQPNPNMRMEDYFYQKLDKKKPTRLTNVEILGQTMIDAGNGFGPGTGYGE</sequence>
<dbReference type="InterPro" id="IPR027267">
    <property type="entry name" value="AH/BAR_dom_sf"/>
</dbReference>
<evidence type="ECO:0000259" key="1">
    <source>
        <dbReference type="Pfam" id="PF03114"/>
    </source>
</evidence>
<name>A0AAD9UH87_RIDPI</name>
<accession>A0AAD9UH87</accession>
<proteinExistence type="predicted"/>
<dbReference type="Proteomes" id="UP001209878">
    <property type="component" value="Unassembled WGS sequence"/>
</dbReference>
<organism evidence="2 3">
    <name type="scientific">Ridgeia piscesae</name>
    <name type="common">Tubeworm</name>
    <dbReference type="NCBI Taxonomy" id="27915"/>
    <lineage>
        <taxon>Eukaryota</taxon>
        <taxon>Metazoa</taxon>
        <taxon>Spiralia</taxon>
        <taxon>Lophotrochozoa</taxon>
        <taxon>Annelida</taxon>
        <taxon>Polychaeta</taxon>
        <taxon>Sedentaria</taxon>
        <taxon>Canalipalpata</taxon>
        <taxon>Sabellida</taxon>
        <taxon>Siboglinidae</taxon>
        <taxon>Ridgeia</taxon>
    </lineage>
</organism>
<dbReference type="EMBL" id="JAODUO010000114">
    <property type="protein sequence ID" value="KAK2189117.1"/>
    <property type="molecule type" value="Genomic_DNA"/>
</dbReference>
<feature type="domain" description="BAR" evidence="1">
    <location>
        <begin position="17"/>
        <end position="113"/>
    </location>
</feature>
<gene>
    <name evidence="2" type="ORF">NP493_115g11003</name>
</gene>